<dbReference type="Pfam" id="PF12257">
    <property type="entry name" value="IML1"/>
    <property type="match status" value="1"/>
</dbReference>
<comment type="subcellular location">
    <subcellularLocation>
        <location evidence="1">Vacuole membrane</location>
        <topology evidence="1">Peripheral membrane protein</topology>
    </subcellularLocation>
</comment>
<dbReference type="InterPro" id="IPR027244">
    <property type="entry name" value="IML1"/>
</dbReference>
<feature type="compositionally biased region" description="Basic and acidic residues" evidence="7">
    <location>
        <begin position="692"/>
        <end position="710"/>
    </location>
</feature>
<gene>
    <name evidence="9" type="ORF">CORT_0B07890</name>
</gene>
<name>H8X1T9_CANO9</name>
<reference evidence="9 10" key="1">
    <citation type="journal article" date="2012" name="PLoS ONE">
        <title>Sequence and analysis of the genome of the pathogenic yeast Candida orthopsilosis.</title>
        <authorList>
            <person name="Riccombeni A."/>
            <person name="Vidanes G."/>
            <person name="Proux-Wera E."/>
            <person name="Wolfe K.H."/>
            <person name="Butler G."/>
        </authorList>
    </citation>
    <scope>NUCLEOTIDE SEQUENCE [LARGE SCALE GENOMIC DNA]</scope>
    <source>
        <strain evidence="9 10">Co 90-125</strain>
    </source>
</reference>
<dbReference type="PANTHER" id="PTHR13179:SF8">
    <property type="entry name" value="GATOR COMPLEX PROTEIN DEPDC5"/>
    <property type="match status" value="1"/>
</dbReference>
<dbReference type="GO" id="GO:0005096">
    <property type="term" value="F:GTPase activator activity"/>
    <property type="evidence" value="ECO:0007669"/>
    <property type="project" value="InterPro"/>
</dbReference>
<sequence>MQHARSTNASTNKAQSTNTAIIQSNVSSGRMSANHSSITVGSRHPISNNQLLINKSSGASIVVSRHNNHNIESTKRELSTLQKINSNTEESRAVIQLNLWFHEIRTTHEDVLIDSNAFPGGVASGQVYELQSLESQLPKKLVFKLTPRNIREHQATPELKPLDARSKQQQSQSQSQISLQSNPFQRLLDIAPRSVVSVRRVTNLDAVVIDSMEIFIKDINLSRDAMWQFSSSLVGSCCYTEQRLSFLNNRTGVVRYMYKNGKKVFSGYINKETKIIYRSESAKLTVLIQLSREMWNFEESGEIMFHKLVNNLFPKIFRRWRDKGTHHSITIVLFTSVDLTNVPWTNLLPGERPSQRRDYFRVVVDQVNIVHWDRIMANLRLEFANFKRDCMLNPGKDSKYVLEGQMLPSVKGNFLEAVNVALVSFNDRFRNTDLKHSLNHFILITPGAGLFDVDYNLLLETSKKMSTIDTTLDIVCLSQPPLHVTPLFRFIKDGRVSYCVPIWCDISFFKEKQDDSSQWIPRCKIYELQMMGVMENEASDARISRLYLKQHGDSLIESMEKYDESIFSSIQRKEEPKMEFNIPEPKFKAPSIKDSKATLSLIFNDRTSLLPANSLTTNSAAVGTVAHPAGETSALSRLYNINKFSEEKAPASPTASLRSVPRTIQGSQIETYRKDSQSPRIIKAETLFSKRDDKPRKQYNEPKLTAREKFSSITETQETPEHNSLWIEILNPSREITNNVLQKSSVSRWSNLFPDKIQRKLIKWRSFQAPAALPITTGVFPSQQQLQSKYTFQNYSVYLNNENYLELQTTSELMREMIQLRLMLGFQICYGNSVKKAEVERKPAGNAESIIKYFPDNNYLGSRIYMSMDDEIHRIFCDYNGNLNVQLYRKTINDEEKKITLGQRISQPYFPLIRTRYADDYSPSQVDAIAQYPQKYNWNQFDQFLAGFDDALPDDKKEFHKMKFVVMPAEIPKNAYYLSNEHLNAEEIRVEGLRKLIAVIEKGTYKKDQNKPKTADRFSDVNFYTGNLYDFLSNEAENYDITGNQPTLMIPEHMRFNKSIKLSELASELQNPQSGLKLVDRTWHFKKHLSCFIGSELVTWLVDCFEDIDTREAAVSYGQNLLSKGVFKHVESRHGFIDGYYFYEFEEEYFEKIDKVNRGSWFSSSAKKEGSVASKSTSSPKIQGQEGLVKVISSHNIGSEASSMADSTGKRSKKFILSKAIKFDVDPLKKSYRPEVITVHYDRVHNPDHCYHIRLQWLTTTNKFIEDTIMAWSRLCERHGLKLVETPWKELCMIPKLSPFHSFVEVKLAVDPLNDDEFADPSIINSNRYYYHLCFLKKMNFLLDNRATSFFSRDNIDITYSWGRPTFQYAQFIHMTGFYIVELRDSGDFFLAPNNMHVTRVNSSVSPSGDYESSSRSTHLDSQKVMLNFRAACQNAEFLRDVFRDAKSSWQEQSVSQIT</sequence>
<evidence type="ECO:0000256" key="3">
    <source>
        <dbReference type="ARBA" id="ARBA00018529"/>
    </source>
</evidence>
<dbReference type="InterPro" id="IPR036390">
    <property type="entry name" value="WH_DNA-bd_sf"/>
</dbReference>
<dbReference type="InterPro" id="IPR000591">
    <property type="entry name" value="DEP_dom"/>
</dbReference>
<dbReference type="InterPro" id="IPR045838">
    <property type="entry name" value="DEPDC5_CTD"/>
</dbReference>
<dbReference type="GO" id="GO:0005774">
    <property type="term" value="C:vacuolar membrane"/>
    <property type="evidence" value="ECO:0007669"/>
    <property type="project" value="UniProtKB-SubCell"/>
</dbReference>
<dbReference type="SMART" id="SM00049">
    <property type="entry name" value="DEP"/>
    <property type="match status" value="1"/>
</dbReference>
<evidence type="ECO:0000256" key="4">
    <source>
        <dbReference type="ARBA" id="ARBA00021881"/>
    </source>
</evidence>
<dbReference type="OrthoDB" id="39497at2759"/>
<evidence type="ECO:0000256" key="7">
    <source>
        <dbReference type="SAM" id="MobiDB-lite"/>
    </source>
</evidence>
<comment type="similarity">
    <text evidence="2">Belongs to the IML1 family.</text>
</comment>
<dbReference type="KEGG" id="cot:CORT_0B07890"/>
<evidence type="ECO:0000256" key="5">
    <source>
        <dbReference type="ARBA" id="ARBA00022554"/>
    </source>
</evidence>
<dbReference type="PANTHER" id="PTHR13179">
    <property type="entry name" value="DEP DOMAIN CONTAINING PROTEIN 5"/>
    <property type="match status" value="1"/>
</dbReference>
<proteinExistence type="inferred from homology"/>
<evidence type="ECO:0000313" key="9">
    <source>
        <dbReference type="EMBL" id="CCG22494.1"/>
    </source>
</evidence>
<evidence type="ECO:0000259" key="8">
    <source>
        <dbReference type="PROSITE" id="PS50186"/>
    </source>
</evidence>
<dbReference type="GO" id="GO:0010508">
    <property type="term" value="P:positive regulation of autophagy"/>
    <property type="evidence" value="ECO:0007669"/>
    <property type="project" value="TreeGrafter"/>
</dbReference>
<dbReference type="Proteomes" id="UP000005018">
    <property type="component" value="Chromosome 2"/>
</dbReference>
<dbReference type="GeneID" id="14538466"/>
<dbReference type="Gene3D" id="1.10.10.10">
    <property type="entry name" value="Winged helix-like DNA-binding domain superfamily/Winged helix DNA-binding domain"/>
    <property type="match status" value="1"/>
</dbReference>
<evidence type="ECO:0000256" key="2">
    <source>
        <dbReference type="ARBA" id="ARBA00005643"/>
    </source>
</evidence>
<dbReference type="GO" id="GO:1904262">
    <property type="term" value="P:negative regulation of TORC1 signaling"/>
    <property type="evidence" value="ECO:0007669"/>
    <property type="project" value="TreeGrafter"/>
</dbReference>
<dbReference type="GO" id="GO:1990130">
    <property type="term" value="C:GATOR1 complex"/>
    <property type="evidence" value="ECO:0007669"/>
    <property type="project" value="TreeGrafter"/>
</dbReference>
<dbReference type="Pfam" id="PF19418">
    <property type="entry name" value="DEPDC5_CTD"/>
    <property type="match status" value="1"/>
</dbReference>
<dbReference type="PROSITE" id="PS50186">
    <property type="entry name" value="DEP"/>
    <property type="match status" value="1"/>
</dbReference>
<feature type="region of interest" description="Disordered" evidence="7">
    <location>
        <begin position="154"/>
        <end position="178"/>
    </location>
</feature>
<accession>H8X1T9</accession>
<evidence type="ECO:0000256" key="6">
    <source>
        <dbReference type="ARBA" id="ARBA00023136"/>
    </source>
</evidence>
<dbReference type="Pfam" id="PF24438">
    <property type="entry name" value="IML1_N_fung"/>
    <property type="match status" value="1"/>
</dbReference>
<feature type="domain" description="DEP" evidence="8">
    <location>
        <begin position="1072"/>
        <end position="1147"/>
    </location>
</feature>
<dbReference type="Pfam" id="PF00610">
    <property type="entry name" value="DEP"/>
    <property type="match status" value="1"/>
</dbReference>
<protein>
    <recommendedName>
        <fullName evidence="3">Vacuolar membrane-associated protein IML1</fullName>
    </recommendedName>
    <alternativeName>
        <fullName evidence="4">Vacuolar membrane-associated protein iml1</fullName>
    </alternativeName>
</protein>
<dbReference type="eggNOG" id="KOG3572">
    <property type="taxonomic scope" value="Eukaryota"/>
</dbReference>
<feature type="region of interest" description="Disordered" evidence="7">
    <location>
        <begin position="692"/>
        <end position="717"/>
    </location>
</feature>
<dbReference type="GO" id="GO:0035556">
    <property type="term" value="P:intracellular signal transduction"/>
    <property type="evidence" value="ECO:0007669"/>
    <property type="project" value="InterPro"/>
</dbReference>
<feature type="compositionally biased region" description="Basic and acidic residues" evidence="7">
    <location>
        <begin position="154"/>
        <end position="166"/>
    </location>
</feature>
<evidence type="ECO:0000256" key="1">
    <source>
        <dbReference type="ARBA" id="ARBA00004148"/>
    </source>
</evidence>
<dbReference type="HOGENOM" id="CLU_000935_1_1_1"/>
<dbReference type="InterPro" id="IPR048255">
    <property type="entry name" value="IML1_N"/>
</dbReference>
<dbReference type="InterPro" id="IPR057068">
    <property type="entry name" value="IML1_N_fung"/>
</dbReference>
<dbReference type="EMBL" id="HE681720">
    <property type="protein sequence ID" value="CCG22494.1"/>
    <property type="molecule type" value="Genomic_DNA"/>
</dbReference>
<keyword evidence="5" id="KW-0926">Vacuole</keyword>
<dbReference type="RefSeq" id="XP_003867931.1">
    <property type="nucleotide sequence ID" value="XM_003867883.1"/>
</dbReference>
<dbReference type="CDD" id="cd04449">
    <property type="entry name" value="DEP_DEPDC5-like"/>
    <property type="match status" value="1"/>
</dbReference>
<keyword evidence="10" id="KW-1185">Reference proteome</keyword>
<evidence type="ECO:0000313" key="10">
    <source>
        <dbReference type="Proteomes" id="UP000005018"/>
    </source>
</evidence>
<dbReference type="InterPro" id="IPR036388">
    <property type="entry name" value="WH-like_DNA-bd_sf"/>
</dbReference>
<keyword evidence="6" id="KW-0472">Membrane</keyword>
<organism evidence="9 10">
    <name type="scientific">Candida orthopsilosis (strain 90-125)</name>
    <name type="common">Yeast</name>
    <dbReference type="NCBI Taxonomy" id="1136231"/>
    <lineage>
        <taxon>Eukaryota</taxon>
        <taxon>Fungi</taxon>
        <taxon>Dikarya</taxon>
        <taxon>Ascomycota</taxon>
        <taxon>Saccharomycotina</taxon>
        <taxon>Pichiomycetes</taxon>
        <taxon>Debaryomycetaceae</taxon>
        <taxon>Candida/Lodderomyces clade</taxon>
        <taxon>Candida</taxon>
    </lineage>
</organism>
<dbReference type="SUPFAM" id="SSF46785">
    <property type="entry name" value="Winged helix' DNA-binding domain"/>
    <property type="match status" value="1"/>
</dbReference>
<feature type="compositionally biased region" description="Low complexity" evidence="7">
    <location>
        <begin position="167"/>
        <end position="178"/>
    </location>
</feature>